<dbReference type="Gene3D" id="3.80.10.10">
    <property type="entry name" value="Ribonuclease Inhibitor"/>
    <property type="match status" value="1"/>
</dbReference>
<dbReference type="InterPro" id="IPR036047">
    <property type="entry name" value="F-box-like_dom_sf"/>
</dbReference>
<dbReference type="EMBL" id="JARPOI010000014">
    <property type="protein sequence ID" value="KAJ9159496.1"/>
    <property type="molecule type" value="Genomic_DNA"/>
</dbReference>
<dbReference type="Pfam" id="PF23622">
    <property type="entry name" value="LRR_At1g61320_AtMIF1"/>
    <property type="match status" value="1"/>
</dbReference>
<dbReference type="InterPro" id="IPR053772">
    <property type="entry name" value="At1g61320/At1g61330-like"/>
</dbReference>
<keyword evidence="4" id="KW-1185">Reference proteome</keyword>
<dbReference type="SUPFAM" id="SSF52047">
    <property type="entry name" value="RNI-like"/>
    <property type="match status" value="1"/>
</dbReference>
<accession>A0ABQ9L7R8</accession>
<evidence type="ECO:0000313" key="3">
    <source>
        <dbReference type="EMBL" id="KAJ9159496.1"/>
    </source>
</evidence>
<evidence type="ECO:0000313" key="4">
    <source>
        <dbReference type="Proteomes" id="UP001174677"/>
    </source>
</evidence>
<evidence type="ECO:0000259" key="1">
    <source>
        <dbReference type="Pfam" id="PF00646"/>
    </source>
</evidence>
<feature type="domain" description="At1g61320/AtMIF1 LRR" evidence="2">
    <location>
        <begin position="132"/>
        <end position="360"/>
    </location>
</feature>
<name>A0ABQ9L7R8_HEVBR</name>
<protein>
    <recommendedName>
        <fullName evidence="5">F-box domain-containing protein</fullName>
    </recommendedName>
</protein>
<evidence type="ECO:0000259" key="2">
    <source>
        <dbReference type="Pfam" id="PF23622"/>
    </source>
</evidence>
<dbReference type="PANTHER" id="PTHR34145:SF53">
    <property type="entry name" value="LEUCINE-RICH REPEAT DOMAIN SUPERFAMILY"/>
    <property type="match status" value="1"/>
</dbReference>
<dbReference type="PANTHER" id="PTHR34145">
    <property type="entry name" value="OS02G0105600 PROTEIN"/>
    <property type="match status" value="1"/>
</dbReference>
<dbReference type="SUPFAM" id="SSF81383">
    <property type="entry name" value="F-box domain"/>
    <property type="match status" value="1"/>
</dbReference>
<gene>
    <name evidence="3" type="ORF">P3X46_025003</name>
</gene>
<dbReference type="InterPro" id="IPR032675">
    <property type="entry name" value="LRR_dom_sf"/>
</dbReference>
<sequence length="431" mass="49422">MGDWISSLPDEILFLIISKLAFESAIQTIFLSKRWRLLWETALVQHGTEEDAAQAICDFLANFNEQDPSKNTRKFQFHFINGSVVLAIIAPNNKLHLDFSSGKQEIHRQFKLQLEFNNPQNFACSCSQPSPSLSAFSVKSLHLISVNHLTNDAVSSMLKNFMFLETLRITGCNFLQSLSIGSDTKLLNLIIFDCLQLEFLHIRSFKLRMFRFRGLLPSFWLEYHYNLADAFLDFRQGPKSNSFSSCDFDSVLLAIKNVKVLTLCKWTFQALICPSLSTFLAEFQFYNLEELWWIDNSEQEYDSDPLISFLKLCPSLERLFVTIDPKSYCVERSATCSIQAGRNTKLQRLKLVKLDGFTKEADETLLAEHLGEVVTSEPLILASADGICLRKLIHDPLYQPKQQSHERKCSYKSVEVKDMNMLCPKHVHMGL</sequence>
<dbReference type="Proteomes" id="UP001174677">
    <property type="component" value="Chromosome 14"/>
</dbReference>
<evidence type="ECO:0008006" key="5">
    <source>
        <dbReference type="Google" id="ProtNLM"/>
    </source>
</evidence>
<dbReference type="Pfam" id="PF00646">
    <property type="entry name" value="F-box"/>
    <property type="match status" value="1"/>
</dbReference>
<reference evidence="3" key="1">
    <citation type="journal article" date="2023" name="Plant Biotechnol. J.">
        <title>Chromosome-level wild Hevea brasiliensis genome provides new tools for genomic-assisted breeding and valuable loci to elevate rubber yield.</title>
        <authorList>
            <person name="Cheng H."/>
            <person name="Song X."/>
            <person name="Hu Y."/>
            <person name="Wu T."/>
            <person name="Yang Q."/>
            <person name="An Z."/>
            <person name="Feng S."/>
            <person name="Deng Z."/>
            <person name="Wu W."/>
            <person name="Zeng X."/>
            <person name="Tu M."/>
            <person name="Wang X."/>
            <person name="Huang H."/>
        </authorList>
    </citation>
    <scope>NUCLEOTIDE SEQUENCE</scope>
    <source>
        <strain evidence="3">MT/VB/25A 57/8</strain>
    </source>
</reference>
<comment type="caution">
    <text evidence="3">The sequence shown here is derived from an EMBL/GenBank/DDBJ whole genome shotgun (WGS) entry which is preliminary data.</text>
</comment>
<proteinExistence type="predicted"/>
<organism evidence="3 4">
    <name type="scientific">Hevea brasiliensis</name>
    <name type="common">Para rubber tree</name>
    <name type="synonym">Siphonia brasiliensis</name>
    <dbReference type="NCBI Taxonomy" id="3981"/>
    <lineage>
        <taxon>Eukaryota</taxon>
        <taxon>Viridiplantae</taxon>
        <taxon>Streptophyta</taxon>
        <taxon>Embryophyta</taxon>
        <taxon>Tracheophyta</taxon>
        <taxon>Spermatophyta</taxon>
        <taxon>Magnoliopsida</taxon>
        <taxon>eudicotyledons</taxon>
        <taxon>Gunneridae</taxon>
        <taxon>Pentapetalae</taxon>
        <taxon>rosids</taxon>
        <taxon>fabids</taxon>
        <taxon>Malpighiales</taxon>
        <taxon>Euphorbiaceae</taxon>
        <taxon>Crotonoideae</taxon>
        <taxon>Micrandreae</taxon>
        <taxon>Hevea</taxon>
    </lineage>
</organism>
<dbReference type="InterPro" id="IPR055357">
    <property type="entry name" value="LRR_At1g61320_AtMIF1"/>
</dbReference>
<feature type="domain" description="F-box" evidence="1">
    <location>
        <begin position="5"/>
        <end position="40"/>
    </location>
</feature>
<dbReference type="InterPro" id="IPR001810">
    <property type="entry name" value="F-box_dom"/>
</dbReference>